<name>A0A420HBT4_9PEZI</name>
<evidence type="ECO:0000256" key="1">
    <source>
        <dbReference type="SAM" id="MobiDB-lite"/>
    </source>
</evidence>
<feature type="region of interest" description="Disordered" evidence="1">
    <location>
        <begin position="82"/>
        <end position="214"/>
    </location>
</feature>
<dbReference type="EMBL" id="MCBR01020812">
    <property type="protein sequence ID" value="RKF54904.1"/>
    <property type="molecule type" value="Genomic_DNA"/>
</dbReference>
<evidence type="ECO:0000313" key="3">
    <source>
        <dbReference type="Proteomes" id="UP000285405"/>
    </source>
</evidence>
<feature type="compositionally biased region" description="Polar residues" evidence="1">
    <location>
        <begin position="140"/>
        <end position="170"/>
    </location>
</feature>
<dbReference type="AlphaFoldDB" id="A0A420HBT4"/>
<reference evidence="2 3" key="1">
    <citation type="journal article" date="2018" name="BMC Genomics">
        <title>Comparative genome analyses reveal sequence features reflecting distinct modes of host-adaptation between dicot and monocot powdery mildew.</title>
        <authorList>
            <person name="Wu Y."/>
            <person name="Ma X."/>
            <person name="Pan Z."/>
            <person name="Kale S.D."/>
            <person name="Song Y."/>
            <person name="King H."/>
            <person name="Zhang Q."/>
            <person name="Presley C."/>
            <person name="Deng X."/>
            <person name="Wei C.I."/>
            <person name="Xiao S."/>
        </authorList>
    </citation>
    <scope>NUCLEOTIDE SEQUENCE [LARGE SCALE GENOMIC DNA]</scope>
    <source>
        <strain evidence="2">UCSC1</strain>
    </source>
</reference>
<gene>
    <name evidence="2" type="ORF">GcC1_208009</name>
</gene>
<comment type="caution">
    <text evidence="2">The sequence shown here is derived from an EMBL/GenBank/DDBJ whole genome shotgun (WGS) entry which is preliminary data.</text>
</comment>
<proteinExistence type="predicted"/>
<organism evidence="2 3">
    <name type="scientific">Golovinomyces cichoracearum</name>
    <dbReference type="NCBI Taxonomy" id="62708"/>
    <lineage>
        <taxon>Eukaryota</taxon>
        <taxon>Fungi</taxon>
        <taxon>Dikarya</taxon>
        <taxon>Ascomycota</taxon>
        <taxon>Pezizomycotina</taxon>
        <taxon>Leotiomycetes</taxon>
        <taxon>Erysiphales</taxon>
        <taxon>Erysiphaceae</taxon>
        <taxon>Golovinomyces</taxon>
    </lineage>
</organism>
<sequence>MAVCVEANSLSEITQIASNPPNFPRNPAGIHRESLTLYISRVPGTEDIILSTLRPLTKNVTAEDVTTCLYYLHVNSERYSQNFEEKSRKSPVEPNSQTSMQQPPPSRYPNVSNNSPESNDALDSPNQKTQSIRRKPVPGSLSSIKNQASQAHWTSSRPPLTHGVSSTTSTIERKPLPGTEIDRDASQNSASQPNAKNFQDSYPPGNIAAPYVESERSKEEFNVTIVRRDPSSGAQWNVGTIFGHPVIGEEQKRYQYSLLAKKPYYDMTLSLTTPGYIRFKNQNFVDGETPPLAPRNSTLGIQSSGYSFDRKLLMEGSSFWSRASAQRRRAISDFSERYCKPGGFQLPGISDHSADSKDNKGKGYVFISPWGGRCKFLTGSGGRSLRCFHTLPPPISANPAELQQPVTVSELRFNLPVSVMAYSTYSQGPSGNPRVFSDFNFAKIQKKINRLKLTQAPLNIRSRSALSYNARLGDEENLIRTQSQNVTAYGEDERLRQTYKTRNSLDVRPSFDRVQDFPLEPVDLRIGREKAGGGKRGNHAKLGKLIIYDEGLKMLDLIISANMAIWWSVKEF</sequence>
<dbReference type="Proteomes" id="UP000285405">
    <property type="component" value="Unassembled WGS sequence"/>
</dbReference>
<evidence type="ECO:0000313" key="2">
    <source>
        <dbReference type="EMBL" id="RKF54904.1"/>
    </source>
</evidence>
<dbReference type="OrthoDB" id="5426191at2759"/>
<feature type="compositionally biased region" description="Basic and acidic residues" evidence="1">
    <location>
        <begin position="171"/>
        <end position="185"/>
    </location>
</feature>
<feature type="compositionally biased region" description="Polar residues" evidence="1">
    <location>
        <begin position="186"/>
        <end position="200"/>
    </location>
</feature>
<protein>
    <submittedName>
        <fullName evidence="2">Putative oxidoreductase-like protein</fullName>
    </submittedName>
</protein>
<feature type="compositionally biased region" description="Polar residues" evidence="1">
    <location>
        <begin position="109"/>
        <end position="118"/>
    </location>
</feature>
<accession>A0A420HBT4</accession>